<feature type="domain" description="DUF3598" evidence="1">
    <location>
        <begin position="1"/>
        <end position="132"/>
    </location>
</feature>
<dbReference type="InterPro" id="IPR022017">
    <property type="entry name" value="BFA1-like_DUF3598"/>
</dbReference>
<dbReference type="Gene3D" id="2.40.128.20">
    <property type="match status" value="2"/>
</dbReference>
<dbReference type="PANTHER" id="PTHR33404:SF1">
    <property type="entry name" value="SLL0497 PROTEIN"/>
    <property type="match status" value="1"/>
</dbReference>
<dbReference type="InterPro" id="IPR048378">
    <property type="entry name" value="BFA1-like_C"/>
</dbReference>
<dbReference type="GO" id="GO:0000918">
    <property type="term" value="P:division septum site selection"/>
    <property type="evidence" value="ECO:0007669"/>
    <property type="project" value="TreeGrafter"/>
</dbReference>
<proteinExistence type="predicted"/>
<sequence length="284" mass="32892">MRTQWESHLQNLGEWHGSFTRLSPQGQQLEDIPSILILEQLNDKQQARLTLRRFRENLPVNELVYEYSSIERNLLFFENGAFSRGALRWGAYSEFWAEFGLIEANRRLRMVQQYNRDSQLRALTLIRERLVGTDTPERPQLTFEQLLGEWEGKAITIYPELQGASKSEAESPHSYPTKLKIEYQGNNHLVQQLTFETGTSARTITSTARIDGSILHFEHSPLPTQVLLLPDGASCNCPLEIKPGSVFVLELGWLLQPNKRQRLIRTYNDQGEWLSLTFVEEYKL</sequence>
<evidence type="ECO:0000259" key="1">
    <source>
        <dbReference type="Pfam" id="PF12204"/>
    </source>
</evidence>
<feature type="domain" description="Biogenesis factor required for ATP synthase 1-like C-terminal" evidence="2">
    <location>
        <begin position="137"/>
        <end position="283"/>
    </location>
</feature>
<dbReference type="EMBL" id="JAAHFQ010000126">
    <property type="protein sequence ID" value="NER27699.1"/>
    <property type="molecule type" value="Genomic_DNA"/>
</dbReference>
<evidence type="ECO:0000259" key="2">
    <source>
        <dbReference type="Pfam" id="PF21053"/>
    </source>
</evidence>
<reference evidence="3" key="1">
    <citation type="submission" date="2019-11" db="EMBL/GenBank/DDBJ databases">
        <title>Genomic insights into an expanded diversity of filamentous marine cyanobacteria reveals the extraordinary biosynthetic potential of Moorea and Okeania.</title>
        <authorList>
            <person name="Ferreira Leao T."/>
            <person name="Wang M."/>
            <person name="Moss N."/>
            <person name="Da Silva R."/>
            <person name="Sanders J."/>
            <person name="Nurk S."/>
            <person name="Gurevich A."/>
            <person name="Humphrey G."/>
            <person name="Reher R."/>
            <person name="Zhu Q."/>
            <person name="Belda-Ferre P."/>
            <person name="Glukhov E."/>
            <person name="Rex R."/>
            <person name="Dorrestein P.C."/>
            <person name="Knight R."/>
            <person name="Pevzner P."/>
            <person name="Gerwick W.H."/>
            <person name="Gerwick L."/>
        </authorList>
    </citation>
    <scope>NUCLEOTIDE SEQUENCE</scope>
    <source>
        <strain evidence="3">SIO1C4</strain>
    </source>
</reference>
<comment type="caution">
    <text evidence="3">The sequence shown here is derived from an EMBL/GenBank/DDBJ whole genome shotgun (WGS) entry which is preliminary data.</text>
</comment>
<dbReference type="AlphaFoldDB" id="A0A6B3N3G1"/>
<dbReference type="SUPFAM" id="SSF50814">
    <property type="entry name" value="Lipocalins"/>
    <property type="match status" value="2"/>
</dbReference>
<gene>
    <name evidence="3" type="ORF">F6J89_08700</name>
</gene>
<dbReference type="InterPro" id="IPR012674">
    <property type="entry name" value="Calycin"/>
</dbReference>
<protein>
    <submittedName>
        <fullName evidence="3">DUF3598 family protein</fullName>
    </submittedName>
</protein>
<dbReference type="GO" id="GO:0005886">
    <property type="term" value="C:plasma membrane"/>
    <property type="evidence" value="ECO:0007669"/>
    <property type="project" value="TreeGrafter"/>
</dbReference>
<evidence type="ECO:0000313" key="3">
    <source>
        <dbReference type="EMBL" id="NER27699.1"/>
    </source>
</evidence>
<dbReference type="Pfam" id="PF21053">
    <property type="entry name" value="BFA1_C"/>
    <property type="match status" value="1"/>
</dbReference>
<accession>A0A6B3N3G1</accession>
<organism evidence="3">
    <name type="scientific">Symploca sp. SIO1C4</name>
    <dbReference type="NCBI Taxonomy" id="2607765"/>
    <lineage>
        <taxon>Bacteria</taxon>
        <taxon>Bacillati</taxon>
        <taxon>Cyanobacteriota</taxon>
        <taxon>Cyanophyceae</taxon>
        <taxon>Coleofasciculales</taxon>
        <taxon>Coleofasciculaceae</taxon>
        <taxon>Symploca</taxon>
    </lineage>
</organism>
<dbReference type="PANTHER" id="PTHR33404">
    <property type="entry name" value="CELL DIVISION TOPOLOGICAL SPECIFICITY FACTOR HOMOLOG, CHLOROPLASTIC"/>
    <property type="match status" value="1"/>
</dbReference>
<dbReference type="Pfam" id="PF12204">
    <property type="entry name" value="DUF3598_N"/>
    <property type="match status" value="1"/>
</dbReference>
<name>A0A6B3N3G1_9CYAN</name>